<sequence>MELATQDIPNTDTSNWNQARPGYAAARACLICGSGGSATHLWTRLLRSRAGNLNMYNHDMRVSSEDQQIPFTSSLVLTFEVSLVVTNITENACGQPVRDKGKEYNVVSITLGVISAVVLLVRLGYKLFIARLDLGLDDWFILATVVTGVPTTIITSLGSIPNGLGRDIWTLEPTQVTNFIHYFYFMSWLYFLDLALLKTSLLFFYLRIFPKRPIRILLWCTVAFNAAWGVLFALLIAFECKPISYFWTYWDGEHVGTCLDTNAIAWANAGISIAEDIWMLAIPLSQLRSLQLHWKKKVGVAIMFCTGTFVTVISIVRLQSLITFANSTNATWNNLPVSLWSTIEINVGIICACMPTLRLLLLRMFPKLSTTYRNASGYYNATGSRSKPTRSRTFGQDGLATPGHINYSRTYTVQFQEAKTSSQVQLSDLGREGNRLSEAFTFQDEQHPRSFISREDNSLGAPVVED</sequence>
<feature type="transmembrane region" description="Helical" evidence="7">
    <location>
        <begin position="216"/>
        <end position="238"/>
    </location>
</feature>
<feature type="transmembrane region" description="Helical" evidence="7">
    <location>
        <begin position="140"/>
        <end position="160"/>
    </location>
</feature>
<feature type="region of interest" description="Disordered" evidence="6">
    <location>
        <begin position="446"/>
        <end position="466"/>
    </location>
</feature>
<evidence type="ECO:0000313" key="9">
    <source>
        <dbReference type="EMBL" id="ROV94430.1"/>
    </source>
</evidence>
<comment type="similarity">
    <text evidence="5">Belongs to the SAT4 family.</text>
</comment>
<evidence type="ECO:0000256" key="5">
    <source>
        <dbReference type="ARBA" id="ARBA00038359"/>
    </source>
</evidence>
<evidence type="ECO:0000313" key="10">
    <source>
        <dbReference type="Proteomes" id="UP000284375"/>
    </source>
</evidence>
<evidence type="ECO:0000256" key="2">
    <source>
        <dbReference type="ARBA" id="ARBA00022692"/>
    </source>
</evidence>
<organism evidence="9 10">
    <name type="scientific">Cytospora chrysosperma</name>
    <name type="common">Cytospora canker fungus</name>
    <name type="synonym">Sphaeria chrysosperma</name>
    <dbReference type="NCBI Taxonomy" id="252740"/>
    <lineage>
        <taxon>Eukaryota</taxon>
        <taxon>Fungi</taxon>
        <taxon>Dikarya</taxon>
        <taxon>Ascomycota</taxon>
        <taxon>Pezizomycotina</taxon>
        <taxon>Sordariomycetes</taxon>
        <taxon>Sordariomycetidae</taxon>
        <taxon>Diaporthales</taxon>
        <taxon>Cytosporaceae</taxon>
        <taxon>Cytospora</taxon>
    </lineage>
</organism>
<feature type="transmembrane region" description="Helical" evidence="7">
    <location>
        <begin position="263"/>
        <end position="286"/>
    </location>
</feature>
<comment type="caution">
    <text evidence="9">The sequence shown here is derived from an EMBL/GenBank/DDBJ whole genome shotgun (WGS) entry which is preliminary data.</text>
</comment>
<feature type="compositionally biased region" description="Basic and acidic residues" evidence="6">
    <location>
        <begin position="446"/>
        <end position="457"/>
    </location>
</feature>
<dbReference type="Pfam" id="PF20684">
    <property type="entry name" value="Fung_rhodopsin"/>
    <property type="match status" value="1"/>
</dbReference>
<dbReference type="Proteomes" id="UP000284375">
    <property type="component" value="Unassembled WGS sequence"/>
</dbReference>
<feature type="transmembrane region" description="Helical" evidence="7">
    <location>
        <begin position="106"/>
        <end position="128"/>
    </location>
</feature>
<dbReference type="PANTHER" id="PTHR33048">
    <property type="entry name" value="PTH11-LIKE INTEGRAL MEMBRANE PROTEIN (AFU_ORTHOLOGUE AFUA_5G11245)"/>
    <property type="match status" value="1"/>
</dbReference>
<reference evidence="9 10" key="1">
    <citation type="submission" date="2015-09" db="EMBL/GenBank/DDBJ databases">
        <title>Host preference determinants of Valsa canker pathogens revealed by comparative genomics.</title>
        <authorList>
            <person name="Yin Z."/>
            <person name="Huang L."/>
        </authorList>
    </citation>
    <scope>NUCLEOTIDE SEQUENCE [LARGE SCALE GENOMIC DNA]</scope>
    <source>
        <strain evidence="9 10">YSFL</strain>
    </source>
</reference>
<dbReference type="InterPro" id="IPR052337">
    <property type="entry name" value="SAT4-like"/>
</dbReference>
<keyword evidence="10" id="KW-1185">Reference proteome</keyword>
<evidence type="ECO:0000256" key="1">
    <source>
        <dbReference type="ARBA" id="ARBA00004141"/>
    </source>
</evidence>
<feature type="transmembrane region" description="Helical" evidence="7">
    <location>
        <begin position="180"/>
        <end position="204"/>
    </location>
</feature>
<evidence type="ECO:0000256" key="4">
    <source>
        <dbReference type="ARBA" id="ARBA00023136"/>
    </source>
</evidence>
<evidence type="ECO:0000259" key="8">
    <source>
        <dbReference type="Pfam" id="PF20684"/>
    </source>
</evidence>
<keyword evidence="2 7" id="KW-0812">Transmembrane</keyword>
<accession>A0A423VTQ6</accession>
<feature type="transmembrane region" description="Helical" evidence="7">
    <location>
        <begin position="338"/>
        <end position="361"/>
    </location>
</feature>
<dbReference type="GO" id="GO:0016020">
    <property type="term" value="C:membrane"/>
    <property type="evidence" value="ECO:0007669"/>
    <property type="project" value="UniProtKB-SubCell"/>
</dbReference>
<dbReference type="OrthoDB" id="2496787at2759"/>
<comment type="subcellular location">
    <subcellularLocation>
        <location evidence="1">Membrane</location>
        <topology evidence="1">Multi-pass membrane protein</topology>
    </subcellularLocation>
</comment>
<dbReference type="AlphaFoldDB" id="A0A423VTQ6"/>
<evidence type="ECO:0000256" key="6">
    <source>
        <dbReference type="SAM" id="MobiDB-lite"/>
    </source>
</evidence>
<feature type="domain" description="Rhodopsin" evidence="8">
    <location>
        <begin position="122"/>
        <end position="361"/>
    </location>
</feature>
<name>A0A423VTQ6_CYTCH</name>
<dbReference type="PANTHER" id="PTHR33048:SF143">
    <property type="entry name" value="EXTRACELLULAR MEMBRANE PROTEIN CFEM DOMAIN-CONTAINING PROTEIN-RELATED"/>
    <property type="match status" value="1"/>
</dbReference>
<gene>
    <name evidence="9" type="ORF">VSDG_05918</name>
</gene>
<proteinExistence type="inferred from homology"/>
<dbReference type="InterPro" id="IPR049326">
    <property type="entry name" value="Rhodopsin_dom_fungi"/>
</dbReference>
<protein>
    <recommendedName>
        <fullName evidence="8">Rhodopsin domain-containing protein</fullName>
    </recommendedName>
</protein>
<keyword evidence="3 7" id="KW-1133">Transmembrane helix</keyword>
<feature type="transmembrane region" description="Helical" evidence="7">
    <location>
        <begin position="298"/>
        <end position="318"/>
    </location>
</feature>
<dbReference type="EMBL" id="LJZO01000028">
    <property type="protein sequence ID" value="ROV94430.1"/>
    <property type="molecule type" value="Genomic_DNA"/>
</dbReference>
<evidence type="ECO:0000256" key="7">
    <source>
        <dbReference type="SAM" id="Phobius"/>
    </source>
</evidence>
<evidence type="ECO:0000256" key="3">
    <source>
        <dbReference type="ARBA" id="ARBA00022989"/>
    </source>
</evidence>
<keyword evidence="4 7" id="KW-0472">Membrane</keyword>